<dbReference type="SUPFAM" id="SSF81665">
    <property type="entry name" value="Calcium ATPase, transmembrane domain M"/>
    <property type="match status" value="1"/>
</dbReference>
<evidence type="ECO:0000256" key="8">
    <source>
        <dbReference type="ARBA" id="ARBA00022967"/>
    </source>
</evidence>
<dbReference type="NCBIfam" id="TIGR01525">
    <property type="entry name" value="ATPase-IB_hvy"/>
    <property type="match status" value="1"/>
</dbReference>
<keyword evidence="5 11" id="KW-0479">Metal-binding</keyword>
<dbReference type="InterPro" id="IPR008250">
    <property type="entry name" value="ATPase_P-typ_transduc_dom_A_sf"/>
</dbReference>
<keyword evidence="16" id="KW-1185">Reference proteome</keyword>
<dbReference type="GO" id="GO:0016887">
    <property type="term" value="F:ATP hydrolysis activity"/>
    <property type="evidence" value="ECO:0007669"/>
    <property type="project" value="InterPro"/>
</dbReference>
<feature type="transmembrane region" description="Helical" evidence="11">
    <location>
        <begin position="711"/>
        <end position="730"/>
    </location>
</feature>
<comment type="caution">
    <text evidence="14">The sequence shown here is derived from an EMBL/GenBank/DDBJ whole genome shotgun (WGS) entry which is preliminary data.</text>
</comment>
<dbReference type="Proteomes" id="UP001139409">
    <property type="component" value="Unassembled WGS sequence"/>
</dbReference>
<evidence type="ECO:0000256" key="11">
    <source>
        <dbReference type="RuleBase" id="RU362081"/>
    </source>
</evidence>
<dbReference type="SFLD" id="SFLDG00002">
    <property type="entry name" value="C1.7:_P-type_atpase_like"/>
    <property type="match status" value="1"/>
</dbReference>
<dbReference type="PRINTS" id="PR00119">
    <property type="entry name" value="CATATPASE"/>
</dbReference>
<dbReference type="EMBL" id="JAIXNE010000003">
    <property type="protein sequence ID" value="MCA6075885.1"/>
    <property type="molecule type" value="Genomic_DNA"/>
</dbReference>
<dbReference type="PROSITE" id="PS01229">
    <property type="entry name" value="COF_2"/>
    <property type="match status" value="1"/>
</dbReference>
<dbReference type="RefSeq" id="WP_225697821.1">
    <property type="nucleotide sequence ID" value="NZ_JAIXNE010000002.1"/>
</dbReference>
<dbReference type="FunFam" id="3.30.70.100:FF:000001">
    <property type="entry name" value="ATPase copper transporting beta"/>
    <property type="match status" value="1"/>
</dbReference>
<dbReference type="NCBIfam" id="TIGR01511">
    <property type="entry name" value="ATPase-IB1_Cu"/>
    <property type="match status" value="1"/>
</dbReference>
<keyword evidence="6 11" id="KW-0547">Nucleotide-binding</keyword>
<feature type="transmembrane region" description="Helical" evidence="11">
    <location>
        <begin position="368"/>
        <end position="391"/>
    </location>
</feature>
<dbReference type="InterPro" id="IPR023299">
    <property type="entry name" value="ATPase_P-typ_cyto_dom_N"/>
</dbReference>
<dbReference type="InterPro" id="IPR006121">
    <property type="entry name" value="HMA_dom"/>
</dbReference>
<dbReference type="SFLD" id="SFLDF00027">
    <property type="entry name" value="p-type_atpase"/>
    <property type="match status" value="1"/>
</dbReference>
<accession>A0A9X1HQ30</accession>
<dbReference type="GO" id="GO:0005524">
    <property type="term" value="F:ATP binding"/>
    <property type="evidence" value="ECO:0007669"/>
    <property type="project" value="UniProtKB-UniRule"/>
</dbReference>
<dbReference type="InterPro" id="IPR017969">
    <property type="entry name" value="Heavy-metal-associated_CS"/>
</dbReference>
<dbReference type="InterPro" id="IPR001757">
    <property type="entry name" value="P_typ_ATPase"/>
</dbReference>
<evidence type="ECO:0000313" key="15">
    <source>
        <dbReference type="EMBL" id="MCA6077013.1"/>
    </source>
</evidence>
<dbReference type="SFLD" id="SFLDS00003">
    <property type="entry name" value="Haloacid_Dehalogenase"/>
    <property type="match status" value="1"/>
</dbReference>
<gene>
    <name evidence="13" type="ORF">LDX50_07490</name>
    <name evidence="14" type="ORF">LDX50_13460</name>
    <name evidence="15" type="ORF">LDX50_19180</name>
</gene>
<dbReference type="InterPro" id="IPR027256">
    <property type="entry name" value="P-typ_ATPase_IB"/>
</dbReference>
<evidence type="ECO:0000313" key="16">
    <source>
        <dbReference type="Proteomes" id="UP001139409"/>
    </source>
</evidence>
<keyword evidence="8" id="KW-1278">Translocase</keyword>
<evidence type="ECO:0000256" key="2">
    <source>
        <dbReference type="ARBA" id="ARBA00006024"/>
    </source>
</evidence>
<keyword evidence="9 11" id="KW-1133">Transmembrane helix</keyword>
<evidence type="ECO:0000256" key="6">
    <source>
        <dbReference type="ARBA" id="ARBA00022741"/>
    </source>
</evidence>
<dbReference type="Gene3D" id="2.70.150.10">
    <property type="entry name" value="Calcium-transporting ATPase, cytoplasmic transduction domain A"/>
    <property type="match status" value="1"/>
</dbReference>
<dbReference type="InterPro" id="IPR036163">
    <property type="entry name" value="HMA_dom_sf"/>
</dbReference>
<dbReference type="CDD" id="cd00371">
    <property type="entry name" value="HMA"/>
    <property type="match status" value="1"/>
</dbReference>
<evidence type="ECO:0000256" key="4">
    <source>
        <dbReference type="ARBA" id="ARBA00022692"/>
    </source>
</evidence>
<dbReference type="PROSITE" id="PS01047">
    <property type="entry name" value="HMA_1"/>
    <property type="match status" value="1"/>
</dbReference>
<evidence type="ECO:0000256" key="1">
    <source>
        <dbReference type="ARBA" id="ARBA00004127"/>
    </source>
</evidence>
<dbReference type="PANTHER" id="PTHR43520:SF8">
    <property type="entry name" value="P-TYPE CU(+) TRANSPORTER"/>
    <property type="match status" value="1"/>
</dbReference>
<dbReference type="GO" id="GO:0043682">
    <property type="term" value="F:P-type divalent copper transporter activity"/>
    <property type="evidence" value="ECO:0007669"/>
    <property type="project" value="TreeGrafter"/>
</dbReference>
<evidence type="ECO:0000256" key="10">
    <source>
        <dbReference type="ARBA" id="ARBA00023136"/>
    </source>
</evidence>
<dbReference type="InterPro" id="IPR059000">
    <property type="entry name" value="ATPase_P-type_domA"/>
</dbReference>
<comment type="similarity">
    <text evidence="2 11">Belongs to the cation transport ATPase (P-type) (TC 3.A.3) family. Type IB subfamily.</text>
</comment>
<protein>
    <submittedName>
        <fullName evidence="14">Heavy metal translocating P-type ATPase</fullName>
    </submittedName>
</protein>
<dbReference type="AlphaFoldDB" id="A0A9X1HQ30"/>
<organism evidence="14 16">
    <name type="scientific">Fulvivirga sedimenti</name>
    <dbReference type="NCBI Taxonomy" id="2879465"/>
    <lineage>
        <taxon>Bacteria</taxon>
        <taxon>Pseudomonadati</taxon>
        <taxon>Bacteroidota</taxon>
        <taxon>Cytophagia</taxon>
        <taxon>Cytophagales</taxon>
        <taxon>Fulvivirgaceae</taxon>
        <taxon>Fulvivirga</taxon>
    </lineage>
</organism>
<evidence type="ECO:0000256" key="3">
    <source>
        <dbReference type="ARBA" id="ARBA00022448"/>
    </source>
</evidence>
<dbReference type="FunFam" id="2.70.150.10:FF:000002">
    <property type="entry name" value="Copper-transporting ATPase 1, putative"/>
    <property type="match status" value="1"/>
</dbReference>
<evidence type="ECO:0000313" key="13">
    <source>
        <dbReference type="EMBL" id="MCA6074708.1"/>
    </source>
</evidence>
<dbReference type="Gene3D" id="3.30.70.100">
    <property type="match status" value="1"/>
</dbReference>
<evidence type="ECO:0000259" key="12">
    <source>
        <dbReference type="PROSITE" id="PS50846"/>
    </source>
</evidence>
<feature type="domain" description="HMA" evidence="12">
    <location>
        <begin position="4"/>
        <end position="70"/>
    </location>
</feature>
<dbReference type="InterPro" id="IPR023298">
    <property type="entry name" value="ATPase_P-typ_TM_dom_sf"/>
</dbReference>
<dbReference type="GO" id="GO:0012505">
    <property type="term" value="C:endomembrane system"/>
    <property type="evidence" value="ECO:0007669"/>
    <property type="project" value="UniProtKB-SubCell"/>
</dbReference>
<dbReference type="Pfam" id="PF00122">
    <property type="entry name" value="E1-E2_ATPase"/>
    <property type="match status" value="1"/>
</dbReference>
<reference evidence="14" key="1">
    <citation type="submission" date="2021-09" db="EMBL/GenBank/DDBJ databases">
        <title>Fulvivirga sp. isolated from coastal sediment.</title>
        <authorList>
            <person name="Yu H."/>
        </authorList>
    </citation>
    <scope>NUCLEOTIDE SEQUENCE</scope>
    <source>
        <strain evidence="14">1062</strain>
    </source>
</reference>
<evidence type="ECO:0000313" key="14">
    <source>
        <dbReference type="EMBL" id="MCA6075885.1"/>
    </source>
</evidence>
<keyword evidence="10 11" id="KW-0472">Membrane</keyword>
<dbReference type="EMBL" id="JAIXNE010000002">
    <property type="protein sequence ID" value="MCA6074708.1"/>
    <property type="molecule type" value="Genomic_DNA"/>
</dbReference>
<comment type="subcellular location">
    <subcellularLocation>
        <location evidence="11">Cell membrane</location>
    </subcellularLocation>
    <subcellularLocation>
        <location evidence="1">Endomembrane system</location>
        <topology evidence="1">Multi-pass membrane protein</topology>
    </subcellularLocation>
</comment>
<dbReference type="Gene3D" id="3.40.1110.10">
    <property type="entry name" value="Calcium-transporting ATPase, cytoplasmic domain N"/>
    <property type="match status" value="1"/>
</dbReference>
<dbReference type="GO" id="GO:0055070">
    <property type="term" value="P:copper ion homeostasis"/>
    <property type="evidence" value="ECO:0007669"/>
    <property type="project" value="TreeGrafter"/>
</dbReference>
<dbReference type="Pfam" id="PF00403">
    <property type="entry name" value="HMA"/>
    <property type="match status" value="1"/>
</dbReference>
<feature type="transmembrane region" description="Helical" evidence="11">
    <location>
        <begin position="96"/>
        <end position="116"/>
    </location>
</feature>
<feature type="transmembrane region" description="Helical" evidence="11">
    <location>
        <begin position="187"/>
        <end position="206"/>
    </location>
</feature>
<feature type="transmembrane region" description="Helical" evidence="11">
    <location>
        <begin position="122"/>
        <end position="144"/>
    </location>
</feature>
<keyword evidence="11" id="KW-1003">Cell membrane</keyword>
<dbReference type="SUPFAM" id="SSF55008">
    <property type="entry name" value="HMA, heavy metal-associated domain"/>
    <property type="match status" value="1"/>
</dbReference>
<dbReference type="PROSITE" id="PS50846">
    <property type="entry name" value="HMA_2"/>
    <property type="match status" value="1"/>
</dbReference>
<dbReference type="PRINTS" id="PR00943">
    <property type="entry name" value="CUATPASE"/>
</dbReference>
<keyword evidence="4 11" id="KW-0812">Transmembrane</keyword>
<evidence type="ECO:0000256" key="5">
    <source>
        <dbReference type="ARBA" id="ARBA00022723"/>
    </source>
</evidence>
<dbReference type="SUPFAM" id="SSF81653">
    <property type="entry name" value="Calcium ATPase, transduction domain A"/>
    <property type="match status" value="1"/>
</dbReference>
<dbReference type="EMBL" id="JAIXNE010000004">
    <property type="protein sequence ID" value="MCA6077013.1"/>
    <property type="molecule type" value="Genomic_DNA"/>
</dbReference>
<evidence type="ECO:0000256" key="7">
    <source>
        <dbReference type="ARBA" id="ARBA00022840"/>
    </source>
</evidence>
<dbReference type="NCBIfam" id="TIGR01494">
    <property type="entry name" value="ATPase_P-type"/>
    <property type="match status" value="1"/>
</dbReference>
<dbReference type="Pfam" id="PF00702">
    <property type="entry name" value="Hydrolase"/>
    <property type="match status" value="1"/>
</dbReference>
<dbReference type="GO" id="GO:0005886">
    <property type="term" value="C:plasma membrane"/>
    <property type="evidence" value="ECO:0007669"/>
    <property type="project" value="UniProtKB-SubCell"/>
</dbReference>
<dbReference type="CDD" id="cd02094">
    <property type="entry name" value="P-type_ATPase_Cu-like"/>
    <property type="match status" value="1"/>
</dbReference>
<dbReference type="InterPro" id="IPR044492">
    <property type="entry name" value="P_typ_ATPase_HD_dom"/>
</dbReference>
<keyword evidence="3" id="KW-0813">Transport</keyword>
<evidence type="ECO:0000256" key="9">
    <source>
        <dbReference type="ARBA" id="ARBA00022989"/>
    </source>
</evidence>
<dbReference type="PANTHER" id="PTHR43520">
    <property type="entry name" value="ATP7, ISOFORM B"/>
    <property type="match status" value="1"/>
</dbReference>
<dbReference type="InterPro" id="IPR018303">
    <property type="entry name" value="ATPase_P-typ_P_site"/>
</dbReference>
<dbReference type="InterPro" id="IPR023214">
    <property type="entry name" value="HAD_sf"/>
</dbReference>
<feature type="transmembrane region" description="Helical" evidence="11">
    <location>
        <begin position="683"/>
        <end position="705"/>
    </location>
</feature>
<feature type="transmembrane region" description="Helical" evidence="11">
    <location>
        <begin position="156"/>
        <end position="175"/>
    </location>
</feature>
<feature type="transmembrane region" description="Helical" evidence="11">
    <location>
        <begin position="340"/>
        <end position="362"/>
    </location>
</feature>
<dbReference type="Gene3D" id="3.40.50.1000">
    <property type="entry name" value="HAD superfamily/HAD-like"/>
    <property type="match status" value="1"/>
</dbReference>
<proteinExistence type="inferred from homology"/>
<dbReference type="GO" id="GO:0005507">
    <property type="term" value="F:copper ion binding"/>
    <property type="evidence" value="ECO:0007669"/>
    <property type="project" value="TreeGrafter"/>
</dbReference>
<dbReference type="SUPFAM" id="SSF56784">
    <property type="entry name" value="HAD-like"/>
    <property type="match status" value="1"/>
</dbReference>
<keyword evidence="7 11" id="KW-0067">ATP-binding</keyword>
<dbReference type="PROSITE" id="PS00154">
    <property type="entry name" value="ATPASE_E1_E2"/>
    <property type="match status" value="1"/>
</dbReference>
<dbReference type="InterPro" id="IPR036412">
    <property type="entry name" value="HAD-like_sf"/>
</dbReference>
<name>A0A9X1HQ30_9BACT</name>
<sequence length="737" mass="79670">MKATKEQFAIDGMTCASCATSLESYLSHVKGVLNVSVNYAGKSLRIEYDADQVNPQILDDKAREIGYHIITGKDNARKQELETLEKSRMITLRRKLIVAVLFSVPVFILSMFFPNVFQGSHFLLLLLSLPVMIYSGSEFFVNALNRLRHGSTNMDTLVALSTGIAFLFSAFNTFFPSFLADRGLPVHVYYESAVIIITLILLGRYLEERAKKGTTEAIRALMGLQPNEMTVIRNGEEMRIAITEGMVGDLVIIKPGERIPVDGKVRKGSSFVDESMITGEPVPVAKEKGDEVYAGTINQNGHLRIFTTGIAGETMLSGIIKLVEEAQSTKPPVQKMVDKIAAVFVPVVIVLAILAGITWWVFGPEPGITHGIIILITVLIIACPCALGLATPTAIMVGIGKGAMNGILIRDASVLEIAGKLDTVVLDKTGTITTGEISVQNLAFKPGTDHASSAAVWKTMETHSEHPLSKAIIEHFNDYNEINITDFQSVTGKGLKCSFNNDTYYTGNAALMDSVGLSTKDVWMNEVISDGEKGATIVYLANETEVMGVISLMDQLRPDTRKHIDELHRMGLEVHLLTGDNQMAARHMAEASGITHVRAGVLPADKEQYIAGLQKEGNIVAMVGDGINDAPALARADIGIAMGTGTDVAIKSASITIVGQGIGNVVSAIRLSKSSIKTIHQNLFWAFFYNIIAIPVAAGLLYPFFGILLNPMIAGAAMAFSSVSVVLNSLRLKKSKI</sequence>